<organism evidence="15 16">
    <name type="scientific">Plutella xylostella</name>
    <name type="common">Diamondback moth</name>
    <name type="synonym">Plutella maculipennis</name>
    <dbReference type="NCBI Taxonomy" id="51655"/>
    <lineage>
        <taxon>Eukaryota</taxon>
        <taxon>Metazoa</taxon>
        <taxon>Ecdysozoa</taxon>
        <taxon>Arthropoda</taxon>
        <taxon>Hexapoda</taxon>
        <taxon>Insecta</taxon>
        <taxon>Pterygota</taxon>
        <taxon>Neoptera</taxon>
        <taxon>Endopterygota</taxon>
        <taxon>Lepidoptera</taxon>
        <taxon>Glossata</taxon>
        <taxon>Ditrysia</taxon>
        <taxon>Yponomeutoidea</taxon>
        <taxon>Plutellidae</taxon>
        <taxon>Plutella</taxon>
    </lineage>
</organism>
<dbReference type="PIRSF" id="PIRSF000543">
    <property type="entry name" value="NADH_UQ_42KD"/>
    <property type="match status" value="1"/>
</dbReference>
<evidence type="ECO:0000256" key="12">
    <source>
        <dbReference type="ARBA" id="ARBA00023128"/>
    </source>
</evidence>
<dbReference type="PANTHER" id="PTHR10513">
    <property type="entry name" value="DEOXYNUCLEOSIDE KINASE"/>
    <property type="match status" value="1"/>
</dbReference>
<dbReference type="Gene3D" id="3.40.50.300">
    <property type="entry name" value="P-loop containing nucleotide triphosphate hydrolases"/>
    <property type="match status" value="1"/>
</dbReference>
<dbReference type="Proteomes" id="UP000653454">
    <property type="component" value="Unassembled WGS sequence"/>
</dbReference>
<evidence type="ECO:0000256" key="2">
    <source>
        <dbReference type="ARBA" id="ARBA00003195"/>
    </source>
</evidence>
<evidence type="ECO:0000256" key="5">
    <source>
        <dbReference type="ARBA" id="ARBA00017279"/>
    </source>
</evidence>
<dbReference type="InterPro" id="IPR050566">
    <property type="entry name" value="Deoxyribonucleoside_kinase"/>
</dbReference>
<keyword evidence="10" id="KW-0809">Transit peptide</keyword>
<evidence type="ECO:0000256" key="4">
    <source>
        <dbReference type="ARBA" id="ARBA00008606"/>
    </source>
</evidence>
<evidence type="ECO:0000256" key="6">
    <source>
        <dbReference type="ARBA" id="ARBA00022448"/>
    </source>
</evidence>
<comment type="caution">
    <text evidence="15">The sequence shown here is derived from an EMBL/GenBank/DDBJ whole genome shotgun (WGS) entry which is preliminary data.</text>
</comment>
<dbReference type="PANTHER" id="PTHR10513:SF15">
    <property type="entry name" value="NADH DEHYDROGENASE [UBIQUINONE] 1 ALPHA SUBCOMPLEX SUBUNIT 10, MITOCHONDRIAL"/>
    <property type="match status" value="1"/>
</dbReference>
<dbReference type="AlphaFoldDB" id="A0A8S4F7A1"/>
<name>A0A8S4F7A1_PLUXY</name>
<dbReference type="SUPFAM" id="SSF52540">
    <property type="entry name" value="P-loop containing nucleoside triphosphate hydrolases"/>
    <property type="match status" value="1"/>
</dbReference>
<evidence type="ECO:0000256" key="8">
    <source>
        <dbReference type="ARBA" id="ARBA00022660"/>
    </source>
</evidence>
<evidence type="ECO:0000256" key="3">
    <source>
        <dbReference type="ARBA" id="ARBA00004305"/>
    </source>
</evidence>
<keyword evidence="7 13" id="KW-0285">Flavoprotein</keyword>
<evidence type="ECO:0000313" key="16">
    <source>
        <dbReference type="Proteomes" id="UP000653454"/>
    </source>
</evidence>
<evidence type="ECO:0000256" key="7">
    <source>
        <dbReference type="ARBA" id="ARBA00022630"/>
    </source>
</evidence>
<reference evidence="15" key="1">
    <citation type="submission" date="2020-11" db="EMBL/GenBank/DDBJ databases">
        <authorList>
            <person name="Whiteford S."/>
        </authorList>
    </citation>
    <scope>NUCLEOTIDE SEQUENCE</scope>
</reference>
<evidence type="ECO:0000256" key="9">
    <source>
        <dbReference type="ARBA" id="ARBA00022827"/>
    </source>
</evidence>
<evidence type="ECO:0000259" key="14">
    <source>
        <dbReference type="Pfam" id="PF01712"/>
    </source>
</evidence>
<dbReference type="EMBL" id="CAJHNJ030000030">
    <property type="protein sequence ID" value="CAG9124554.1"/>
    <property type="molecule type" value="Genomic_DNA"/>
</dbReference>
<accession>A0A8S4F7A1</accession>
<keyword evidence="11 13" id="KW-0249">Electron transport</keyword>
<keyword evidence="6 13" id="KW-0813">Transport</keyword>
<comment type="cofactor">
    <cofactor evidence="1 13">
        <name>FAD</name>
        <dbReference type="ChEBI" id="CHEBI:57692"/>
    </cofactor>
</comment>
<keyword evidence="16" id="KW-1185">Reference proteome</keyword>
<protein>
    <recommendedName>
        <fullName evidence="5 13">NADH dehydrogenase [ubiquinone] 1 alpha subcomplex subunit 10, mitochondrial</fullName>
    </recommendedName>
</protein>
<evidence type="ECO:0000256" key="11">
    <source>
        <dbReference type="ARBA" id="ARBA00022982"/>
    </source>
</evidence>
<keyword evidence="8 13" id="KW-0679">Respiratory chain</keyword>
<gene>
    <name evidence="15" type="ORF">PLXY2_LOCUS8193</name>
</gene>
<proteinExistence type="inferred from homology"/>
<keyword evidence="12 13" id="KW-0496">Mitochondrion</keyword>
<dbReference type="InterPro" id="IPR031314">
    <property type="entry name" value="DNK_dom"/>
</dbReference>
<dbReference type="InterPro" id="IPR015828">
    <property type="entry name" value="NDUFA10"/>
</dbReference>
<comment type="similarity">
    <text evidence="4 13">Belongs to the complex I NDUFA10 subunit family.</text>
</comment>
<sequence length="398" mass="46193">MATIVRTAFVKIISPSGGKIAACTFIQSRNINGKSLRESLPPRPPKPAPFDYVNKDYGMIRSWFDRTTHRLDENSKVVVVEGPVAAGKTEFARALAADLGMKHFPEATMDYHYIRPNGYDLRKFDDQIPEDTRSYDHVNFNRDPMHRNAGAFQIMMYEARYAQYIDALAHLLNTGEGVVLERSPYSDFVFLEAMYSQKYISKGVRSVYYEIRKNTIEELLRPHLVIYLDRPVDNVQAAIKARGHAHEVSGKALTPEFLTEMERLYKDKYLRDISTHAELLVYDWTGGGEVEVVVEDIERLDFDKYDEREEPKMKDWRLPREMEWADKRMTYTNHKNYLLNLFNVARTDVPELIIGADDAYAKDQVIHSHPEFEYLEGYNQNDSGLMLKNKVPKYTEHL</sequence>
<comment type="subcellular location">
    <subcellularLocation>
        <location evidence="3 13">Mitochondrion matrix</location>
    </subcellularLocation>
</comment>
<comment type="function">
    <text evidence="2 13">Accessory subunit of the mitochondrial membrane respiratory chain NADH dehydrogenase (Complex I), that is believed not to be involved in catalysis. Complex I functions in the transfer of electrons from NADH to the respiratory chain. The immediate electron acceptor for the enzyme is believed to be ubiquinone.</text>
</comment>
<evidence type="ECO:0000256" key="10">
    <source>
        <dbReference type="ARBA" id="ARBA00022946"/>
    </source>
</evidence>
<evidence type="ECO:0000313" key="15">
    <source>
        <dbReference type="EMBL" id="CAG9124554.1"/>
    </source>
</evidence>
<evidence type="ECO:0000256" key="13">
    <source>
        <dbReference type="PIRNR" id="PIRNR000543"/>
    </source>
</evidence>
<feature type="domain" description="Deoxynucleoside kinase" evidence="14">
    <location>
        <begin position="79"/>
        <end position="313"/>
    </location>
</feature>
<dbReference type="Pfam" id="PF01712">
    <property type="entry name" value="dNK"/>
    <property type="match status" value="1"/>
</dbReference>
<dbReference type="GO" id="GO:0006120">
    <property type="term" value="P:mitochondrial electron transport, NADH to ubiquinone"/>
    <property type="evidence" value="ECO:0007669"/>
    <property type="project" value="InterPro"/>
</dbReference>
<dbReference type="GO" id="GO:0005759">
    <property type="term" value="C:mitochondrial matrix"/>
    <property type="evidence" value="ECO:0007669"/>
    <property type="project" value="UniProtKB-SubCell"/>
</dbReference>
<evidence type="ECO:0000256" key="1">
    <source>
        <dbReference type="ARBA" id="ARBA00001974"/>
    </source>
</evidence>
<dbReference type="InterPro" id="IPR027417">
    <property type="entry name" value="P-loop_NTPase"/>
</dbReference>
<keyword evidence="9 13" id="KW-0274">FAD</keyword>